<dbReference type="EC" id="1.11.1.24" evidence="1"/>
<evidence type="ECO:0000256" key="3">
    <source>
        <dbReference type="ARBA" id="ARBA00049091"/>
    </source>
</evidence>
<dbReference type="InterPro" id="IPR036249">
    <property type="entry name" value="Thioredoxin-like_sf"/>
</dbReference>
<dbReference type="FunFam" id="3.30.1020.10:FF:000001">
    <property type="entry name" value="1-Cys peroxiredoxin"/>
    <property type="match status" value="1"/>
</dbReference>
<accession>A3FPF1</accession>
<dbReference type="PANTHER" id="PTHR43503:SF4">
    <property type="entry name" value="PEROXIREDOXIN-6"/>
    <property type="match status" value="1"/>
</dbReference>
<reference evidence="5" key="1">
    <citation type="submission" date="2007-02" db="EMBL/GenBank/DDBJ databases">
        <title>Molecular cloning and expression of 1-cys peroxiredoxin genes from sacred lotus embryonic axis.</title>
        <authorList>
            <person name="Qi L."/>
            <person name="Fu T.H."/>
            <person name="Long J."/>
            <person name="Ma Z.Q."/>
            <person name="Cai A.M."/>
            <person name="Huang S.Z."/>
        </authorList>
    </citation>
    <scope>NUCLEOTIDE SEQUENCE</scope>
</reference>
<dbReference type="Gene3D" id="3.30.1020.10">
    <property type="entry name" value="Antioxidant, Horf6, Chain A, domain2"/>
    <property type="match status" value="1"/>
</dbReference>
<feature type="domain" description="Peroxiredoxin C-terminal" evidence="4">
    <location>
        <begin position="52"/>
        <end position="89"/>
    </location>
</feature>
<dbReference type="Pfam" id="PF10417">
    <property type="entry name" value="1-cysPrx_C"/>
    <property type="match status" value="1"/>
</dbReference>
<dbReference type="AlphaFoldDB" id="A3FPF1"/>
<dbReference type="Gene3D" id="3.40.30.10">
    <property type="entry name" value="Glutaredoxin"/>
    <property type="match status" value="1"/>
</dbReference>
<organism evidence="5">
    <name type="scientific">Nelumbo nucifera</name>
    <name type="common">Sacred lotus</name>
    <dbReference type="NCBI Taxonomy" id="4432"/>
    <lineage>
        <taxon>Eukaryota</taxon>
        <taxon>Viridiplantae</taxon>
        <taxon>Streptophyta</taxon>
        <taxon>Embryophyta</taxon>
        <taxon>Tracheophyta</taxon>
        <taxon>Spermatophyta</taxon>
        <taxon>Magnoliopsida</taxon>
        <taxon>Proteales</taxon>
        <taxon>Nelumbonaceae</taxon>
        <taxon>Nelumbo</taxon>
    </lineage>
</organism>
<evidence type="ECO:0000313" key="5">
    <source>
        <dbReference type="EMBL" id="ABN46978.2"/>
    </source>
</evidence>
<evidence type="ECO:0000256" key="2">
    <source>
        <dbReference type="ARBA" id="ARBA00023002"/>
    </source>
</evidence>
<protein>
    <recommendedName>
        <fullName evidence="1">thioredoxin-dependent peroxiredoxin</fullName>
        <ecNumber evidence="1">1.11.1.24</ecNumber>
    </recommendedName>
</protein>
<keyword evidence="2" id="KW-0560">Oxidoreductase</keyword>
<proteinExistence type="evidence at transcript level"/>
<gene>
    <name evidence="5" type="primary">1-cys PRX</name>
</gene>
<dbReference type="GO" id="GO:0140824">
    <property type="term" value="F:thioredoxin-dependent peroxiredoxin activity"/>
    <property type="evidence" value="ECO:0007669"/>
    <property type="project" value="UniProtKB-EC"/>
</dbReference>
<dbReference type="InterPro" id="IPR019479">
    <property type="entry name" value="Peroxiredoxin_C"/>
</dbReference>
<dbReference type="EMBL" id="EF421191">
    <property type="protein sequence ID" value="ABN46978.2"/>
    <property type="molecule type" value="mRNA"/>
</dbReference>
<evidence type="ECO:0000256" key="1">
    <source>
        <dbReference type="ARBA" id="ARBA00013017"/>
    </source>
</evidence>
<name>A3FPF1_NELNU</name>
<dbReference type="PANTHER" id="PTHR43503">
    <property type="entry name" value="MCG48959-RELATED"/>
    <property type="match status" value="1"/>
</dbReference>
<evidence type="ECO:0000259" key="4">
    <source>
        <dbReference type="Pfam" id="PF10417"/>
    </source>
</evidence>
<dbReference type="SUPFAM" id="SSF52833">
    <property type="entry name" value="Thioredoxin-like"/>
    <property type="match status" value="1"/>
</dbReference>
<comment type="catalytic activity">
    <reaction evidence="3">
        <text>a hydroperoxide + [thioredoxin]-dithiol = an alcohol + [thioredoxin]-disulfide + H2O</text>
        <dbReference type="Rhea" id="RHEA:62620"/>
        <dbReference type="Rhea" id="RHEA-COMP:10698"/>
        <dbReference type="Rhea" id="RHEA-COMP:10700"/>
        <dbReference type="ChEBI" id="CHEBI:15377"/>
        <dbReference type="ChEBI" id="CHEBI:29950"/>
        <dbReference type="ChEBI" id="CHEBI:30879"/>
        <dbReference type="ChEBI" id="CHEBI:35924"/>
        <dbReference type="ChEBI" id="CHEBI:50058"/>
        <dbReference type="EC" id="1.11.1.24"/>
    </reaction>
</comment>
<sequence length="108" mass="11952">MVDPDEKDSTGNPVPSRALHIVGGDKEVKLSFLYPASTGRNMEEILRVVDSLQKAAKHKVATPANWKQGDPVVISPTVSNEQAKQMFPQGYKIADLPSKKEYLRFTNV</sequence>